<evidence type="ECO:0000256" key="8">
    <source>
        <dbReference type="SAM" id="MobiDB-lite"/>
    </source>
</evidence>
<comment type="caution">
    <text evidence="10">The sequence shown here is derived from an EMBL/GenBank/DDBJ whole genome shotgun (WGS) entry which is preliminary data.</text>
</comment>
<dbReference type="PANTHER" id="PTHR11109:SF7">
    <property type="entry name" value="GTP CYCLOHYDROLASE 1"/>
    <property type="match status" value="1"/>
</dbReference>
<feature type="region of interest" description="Disordered" evidence="8">
    <location>
        <begin position="1"/>
        <end position="123"/>
    </location>
</feature>
<keyword evidence="6" id="KW-0289">Folate biosynthesis</keyword>
<comment type="similarity">
    <text evidence="2">Belongs to the GTP cyclohydrolase I family.</text>
</comment>
<evidence type="ECO:0000256" key="6">
    <source>
        <dbReference type="ARBA" id="ARBA00022909"/>
    </source>
</evidence>
<protein>
    <recommendedName>
        <fullName evidence="4">GTP cyclohydrolase 1</fullName>
        <ecNumber evidence="3">3.5.4.16</ecNumber>
    </recommendedName>
    <alternativeName>
        <fullName evidence="7">GTP cyclohydrolase I</fullName>
    </alternativeName>
</protein>
<feature type="compositionally biased region" description="Polar residues" evidence="8">
    <location>
        <begin position="1"/>
        <end position="12"/>
    </location>
</feature>
<comment type="pathway">
    <text evidence="1">Cofactor biosynthesis; 7,8-dihydroneopterin triphosphate biosynthesis; 7,8-dihydroneopterin triphosphate from GTP: step 1/1.</text>
</comment>
<feature type="compositionally biased region" description="Polar residues" evidence="8">
    <location>
        <begin position="25"/>
        <end position="35"/>
    </location>
</feature>
<feature type="domain" description="GTP cyclohydrolase I" evidence="9">
    <location>
        <begin position="136"/>
        <end position="215"/>
    </location>
</feature>
<evidence type="ECO:0000313" key="10">
    <source>
        <dbReference type="EMBL" id="KAL3423121.1"/>
    </source>
</evidence>
<dbReference type="InterPro" id="IPR043133">
    <property type="entry name" value="GTP-CH-I_C/QueF"/>
</dbReference>
<dbReference type="Gene3D" id="3.30.1130.10">
    <property type="match status" value="1"/>
</dbReference>
<dbReference type="InterPro" id="IPR018234">
    <property type="entry name" value="GTP_CycHdrlase_I_CS"/>
</dbReference>
<dbReference type="PANTHER" id="PTHR11109">
    <property type="entry name" value="GTP CYCLOHYDROLASE I"/>
    <property type="match status" value="1"/>
</dbReference>
<gene>
    <name evidence="10" type="ORF">PVAG01_04868</name>
</gene>
<reference evidence="10 11" key="1">
    <citation type="submission" date="2024-06" db="EMBL/GenBank/DDBJ databases">
        <title>Complete genome of Phlyctema vagabunda strain 19-DSS-EL-015.</title>
        <authorList>
            <person name="Fiorenzani C."/>
        </authorList>
    </citation>
    <scope>NUCLEOTIDE SEQUENCE [LARGE SCALE GENOMIC DNA]</scope>
    <source>
        <strain evidence="10 11">19-DSS-EL-015</strain>
    </source>
</reference>
<sequence length="227" mass="25111">MVEFANSSPNTKETGRRAQADGEFTSASDKTSNGSLKRKGGEGEDGSRKKKKKNKDRSSKSEKSSHRRRHSLSKAARDPRDEASSVDSVDSPREEAVRSPSPVIDFDGLSHPSRGTRERLEESPEQAAARLQKLSGAVRTILECIGEDPDREGLLATPERYAKALLYFTEGYQENVKDIVNNAVFHEGHNELVIVKDIEVFSLCEHHMVPFTGKVIGHAKYCGSRNS</sequence>
<dbReference type="EC" id="3.5.4.16" evidence="3"/>
<keyword evidence="5" id="KW-0378">Hydrolase</keyword>
<keyword evidence="11" id="KW-1185">Reference proteome</keyword>
<dbReference type="InterPro" id="IPR001474">
    <property type="entry name" value="GTP_CycHdrlase_I"/>
</dbReference>
<dbReference type="Pfam" id="PF01227">
    <property type="entry name" value="GTP_cyclohydroI"/>
    <property type="match status" value="1"/>
</dbReference>
<evidence type="ECO:0000313" key="11">
    <source>
        <dbReference type="Proteomes" id="UP001629113"/>
    </source>
</evidence>
<evidence type="ECO:0000256" key="4">
    <source>
        <dbReference type="ARBA" id="ARBA00017272"/>
    </source>
</evidence>
<organism evidence="10 11">
    <name type="scientific">Phlyctema vagabunda</name>
    <dbReference type="NCBI Taxonomy" id="108571"/>
    <lineage>
        <taxon>Eukaryota</taxon>
        <taxon>Fungi</taxon>
        <taxon>Dikarya</taxon>
        <taxon>Ascomycota</taxon>
        <taxon>Pezizomycotina</taxon>
        <taxon>Leotiomycetes</taxon>
        <taxon>Helotiales</taxon>
        <taxon>Dermateaceae</taxon>
        <taxon>Phlyctema</taxon>
    </lineage>
</organism>
<evidence type="ECO:0000259" key="9">
    <source>
        <dbReference type="Pfam" id="PF01227"/>
    </source>
</evidence>
<name>A0ABR4PIF1_9HELO</name>
<dbReference type="Gene3D" id="1.10.286.10">
    <property type="match status" value="1"/>
</dbReference>
<dbReference type="SUPFAM" id="SSF55620">
    <property type="entry name" value="Tetrahydrobiopterin biosynthesis enzymes-like"/>
    <property type="match status" value="1"/>
</dbReference>
<evidence type="ECO:0000256" key="3">
    <source>
        <dbReference type="ARBA" id="ARBA00012715"/>
    </source>
</evidence>
<evidence type="ECO:0000256" key="2">
    <source>
        <dbReference type="ARBA" id="ARBA00008085"/>
    </source>
</evidence>
<evidence type="ECO:0000256" key="1">
    <source>
        <dbReference type="ARBA" id="ARBA00005080"/>
    </source>
</evidence>
<evidence type="ECO:0000256" key="5">
    <source>
        <dbReference type="ARBA" id="ARBA00022801"/>
    </source>
</evidence>
<dbReference type="InterPro" id="IPR020602">
    <property type="entry name" value="GTP_CycHdrlase_I_dom"/>
</dbReference>
<evidence type="ECO:0000256" key="7">
    <source>
        <dbReference type="ARBA" id="ARBA00030854"/>
    </source>
</evidence>
<dbReference type="InterPro" id="IPR043134">
    <property type="entry name" value="GTP-CH-I_N"/>
</dbReference>
<proteinExistence type="inferred from homology"/>
<accession>A0ABR4PIF1</accession>
<dbReference type="PROSITE" id="PS00859">
    <property type="entry name" value="GTP_CYCLOHYDROL_1_1"/>
    <property type="match status" value="1"/>
</dbReference>
<dbReference type="EMBL" id="JBFCZG010000004">
    <property type="protein sequence ID" value="KAL3423121.1"/>
    <property type="molecule type" value="Genomic_DNA"/>
</dbReference>
<dbReference type="Proteomes" id="UP001629113">
    <property type="component" value="Unassembled WGS sequence"/>
</dbReference>